<dbReference type="Proteomes" id="UP001141183">
    <property type="component" value="Unassembled WGS sequence"/>
</dbReference>
<evidence type="ECO:0000313" key="2">
    <source>
        <dbReference type="Proteomes" id="UP001141183"/>
    </source>
</evidence>
<accession>A0A9X4AZM7</accession>
<gene>
    <name evidence="1" type="ORF">NE398_06260</name>
</gene>
<dbReference type="RefSeq" id="WP_008677525.1">
    <property type="nucleotide sequence ID" value="NZ_BAAACM010000003.1"/>
</dbReference>
<protein>
    <submittedName>
        <fullName evidence="1">Uncharacterized protein</fullName>
    </submittedName>
</protein>
<dbReference type="EMBL" id="JAMRYU010000005">
    <property type="protein sequence ID" value="MDC4239765.1"/>
    <property type="molecule type" value="Genomic_DNA"/>
</dbReference>
<sequence length="64" mass="7092">MGHKANAKDELKCALSDVTHAQQLLHDAIKSVEQDDNKQLIQDTLANVNEALHATRTSTYGFKD</sequence>
<name>A0A9X4AZM7_9CLOT</name>
<organism evidence="1 2">
    <name type="scientific">Clostridium tertium</name>
    <dbReference type="NCBI Taxonomy" id="1559"/>
    <lineage>
        <taxon>Bacteria</taxon>
        <taxon>Bacillati</taxon>
        <taxon>Bacillota</taxon>
        <taxon>Clostridia</taxon>
        <taxon>Eubacteriales</taxon>
        <taxon>Clostridiaceae</taxon>
        <taxon>Clostridium</taxon>
    </lineage>
</organism>
<evidence type="ECO:0000313" key="1">
    <source>
        <dbReference type="EMBL" id="MDC4239765.1"/>
    </source>
</evidence>
<keyword evidence="2" id="KW-1185">Reference proteome</keyword>
<comment type="caution">
    <text evidence="1">The sequence shown here is derived from an EMBL/GenBank/DDBJ whole genome shotgun (WGS) entry which is preliminary data.</text>
</comment>
<reference evidence="1" key="1">
    <citation type="submission" date="2022-05" db="EMBL/GenBank/DDBJ databases">
        <title>Draft genome sequence of Clostridium tertium strain CP3 isolated from Peru.</title>
        <authorList>
            <person name="Hurtado R."/>
            <person name="Lima L."/>
            <person name="Sousa T."/>
            <person name="Jaiswal A.K."/>
            <person name="Tiwari S."/>
            <person name="Maturrano L."/>
            <person name="Brenig B."/>
            <person name="Azevedo V."/>
        </authorList>
    </citation>
    <scope>NUCLEOTIDE SEQUENCE</scope>
    <source>
        <strain evidence="1">CP3</strain>
    </source>
</reference>
<dbReference type="GeneID" id="93042632"/>
<dbReference type="AlphaFoldDB" id="A0A9X4AZM7"/>
<proteinExistence type="predicted"/>